<evidence type="ECO:0000256" key="9">
    <source>
        <dbReference type="RuleBase" id="RU003346"/>
    </source>
</evidence>
<name>A0A9P6CHY9_9AGAR</name>
<dbReference type="InterPro" id="IPR005828">
    <property type="entry name" value="MFS_sugar_transport-like"/>
</dbReference>
<evidence type="ECO:0000256" key="7">
    <source>
        <dbReference type="ARBA" id="ARBA00023136"/>
    </source>
</evidence>
<organism evidence="13 14">
    <name type="scientific">Collybia nuda</name>
    <dbReference type="NCBI Taxonomy" id="64659"/>
    <lineage>
        <taxon>Eukaryota</taxon>
        <taxon>Fungi</taxon>
        <taxon>Dikarya</taxon>
        <taxon>Basidiomycota</taxon>
        <taxon>Agaricomycotina</taxon>
        <taxon>Agaricomycetes</taxon>
        <taxon>Agaricomycetidae</taxon>
        <taxon>Agaricales</taxon>
        <taxon>Tricholomatineae</taxon>
        <taxon>Clitocybaceae</taxon>
        <taxon>Collybia</taxon>
    </lineage>
</organism>
<evidence type="ECO:0000313" key="14">
    <source>
        <dbReference type="Proteomes" id="UP000807353"/>
    </source>
</evidence>
<dbReference type="PROSITE" id="PS50850">
    <property type="entry name" value="MFS"/>
    <property type="match status" value="1"/>
</dbReference>
<dbReference type="GO" id="GO:0005886">
    <property type="term" value="C:plasma membrane"/>
    <property type="evidence" value="ECO:0007669"/>
    <property type="project" value="TreeGrafter"/>
</dbReference>
<evidence type="ECO:0000256" key="11">
    <source>
        <dbReference type="SAM" id="Phobius"/>
    </source>
</evidence>
<protein>
    <submittedName>
        <fullName evidence="13">General substrate transporter</fullName>
    </submittedName>
</protein>
<dbReference type="GO" id="GO:0005351">
    <property type="term" value="F:carbohydrate:proton symporter activity"/>
    <property type="evidence" value="ECO:0007669"/>
    <property type="project" value="TreeGrafter"/>
</dbReference>
<dbReference type="PRINTS" id="PR00171">
    <property type="entry name" value="SUGRTRNSPORT"/>
</dbReference>
<keyword evidence="4" id="KW-0762">Sugar transport</keyword>
<dbReference type="Gene3D" id="1.20.1250.20">
    <property type="entry name" value="MFS general substrate transporter like domains"/>
    <property type="match status" value="1"/>
</dbReference>
<sequence length="545" mass="59740">MALFYMHGTPIGYVAILLALVASMGGFIFGYDTGQISDILLMNDFKLRFATCGTPNNVDTCEFSTVRAGLIVSLLSIGTLVGALCGAPTADFFGRRYAMVIECVLFIVGVIIQIVTVGVWQQIAVGRFVSGLAVGALSAAVPMYQAETAPTRIRGTLTATYQLFITFGILVAYCISIATRNMSGAGSWRTVVGVGIIWPVILGVGILFMPESPRWLAAHGRYEEARHSLARSHGIARDDEKTNAFLLAKVEDIRSNVEYEQHLKAGWIDCFRPANKTLYRTLLGMSLQSLQQLTGANYFFYYGATIFTSVGIEDSFVTQIILGAVNFVCTFGGLYVMQRFGRRMPLIVGGIWQSMWLFVFAAAGTAKVPQENPGIGKLMIVSACMFILGYAMTWAPGVWILIGETFPTRTRAKQGALSTASNWLWNFLLAFFTPFIVGAIEFRYGFVFAACNLLGAVVVYLFLYESSDLSLESVDHMYNDPQCKPWTSRSWAPEGYSSRYDLVQQTKAADAHKPLVEGPDESRLEKASQSMDGTGSSTPQESIRA</sequence>
<feature type="transmembrane region" description="Helical" evidence="11">
    <location>
        <begin position="190"/>
        <end position="209"/>
    </location>
</feature>
<feature type="region of interest" description="Disordered" evidence="10">
    <location>
        <begin position="511"/>
        <end position="545"/>
    </location>
</feature>
<dbReference type="PANTHER" id="PTHR48022:SF75">
    <property type="entry name" value="GALACTOSE TRANSPORTER-RELATED"/>
    <property type="match status" value="1"/>
</dbReference>
<dbReference type="SUPFAM" id="SSF103473">
    <property type="entry name" value="MFS general substrate transporter"/>
    <property type="match status" value="1"/>
</dbReference>
<feature type="domain" description="Major facilitator superfamily (MFS) profile" evidence="12">
    <location>
        <begin position="18"/>
        <end position="467"/>
    </location>
</feature>
<feature type="compositionally biased region" description="Polar residues" evidence="10">
    <location>
        <begin position="527"/>
        <end position="545"/>
    </location>
</feature>
<feature type="transmembrane region" description="Helical" evidence="11">
    <location>
        <begin position="12"/>
        <end position="31"/>
    </location>
</feature>
<dbReference type="InterPro" id="IPR020846">
    <property type="entry name" value="MFS_dom"/>
</dbReference>
<feature type="transmembrane region" description="Helical" evidence="11">
    <location>
        <begin position="97"/>
        <end position="119"/>
    </location>
</feature>
<keyword evidence="14" id="KW-1185">Reference proteome</keyword>
<dbReference type="InterPro" id="IPR005829">
    <property type="entry name" value="Sugar_transporter_CS"/>
</dbReference>
<dbReference type="FunFam" id="1.20.1250.20:FF:000044">
    <property type="entry name" value="Hexose transporter Hxt3p"/>
    <property type="match status" value="1"/>
</dbReference>
<accession>A0A9P6CHY9</accession>
<comment type="caution">
    <text evidence="13">The sequence shown here is derived from an EMBL/GenBank/DDBJ whole genome shotgun (WGS) entry which is preliminary data.</text>
</comment>
<keyword evidence="3 9" id="KW-0813">Transport</keyword>
<feature type="compositionally biased region" description="Basic and acidic residues" evidence="10">
    <location>
        <begin position="511"/>
        <end position="526"/>
    </location>
</feature>
<feature type="transmembrane region" description="Helical" evidence="11">
    <location>
        <begin position="423"/>
        <end position="440"/>
    </location>
</feature>
<evidence type="ECO:0000313" key="13">
    <source>
        <dbReference type="EMBL" id="KAF9466732.1"/>
    </source>
</evidence>
<dbReference type="Pfam" id="PF00083">
    <property type="entry name" value="Sugar_tr"/>
    <property type="match status" value="1"/>
</dbReference>
<keyword evidence="6 11" id="KW-1133">Transmembrane helix</keyword>
<feature type="transmembrane region" description="Helical" evidence="11">
    <location>
        <begin position="66"/>
        <end position="85"/>
    </location>
</feature>
<dbReference type="InterPro" id="IPR003663">
    <property type="entry name" value="Sugar/inositol_transpt"/>
</dbReference>
<dbReference type="EMBL" id="MU150240">
    <property type="protein sequence ID" value="KAF9466732.1"/>
    <property type="molecule type" value="Genomic_DNA"/>
</dbReference>
<feature type="transmembrane region" description="Helical" evidence="11">
    <location>
        <begin position="446"/>
        <end position="463"/>
    </location>
</feature>
<dbReference type="OrthoDB" id="5141738at2759"/>
<evidence type="ECO:0000256" key="6">
    <source>
        <dbReference type="ARBA" id="ARBA00022989"/>
    </source>
</evidence>
<evidence type="ECO:0000256" key="2">
    <source>
        <dbReference type="ARBA" id="ARBA00010992"/>
    </source>
</evidence>
<feature type="transmembrane region" description="Helical" evidence="11">
    <location>
        <begin position="125"/>
        <end position="144"/>
    </location>
</feature>
<proteinExistence type="inferred from homology"/>
<comment type="catalytic activity">
    <reaction evidence="8">
        <text>myo-inositol(out) + H(+)(out) = myo-inositol(in) + H(+)(in)</text>
        <dbReference type="Rhea" id="RHEA:60364"/>
        <dbReference type="ChEBI" id="CHEBI:15378"/>
        <dbReference type="ChEBI" id="CHEBI:17268"/>
    </reaction>
</comment>
<evidence type="ECO:0000256" key="8">
    <source>
        <dbReference type="ARBA" id="ARBA00049119"/>
    </source>
</evidence>
<evidence type="ECO:0000256" key="1">
    <source>
        <dbReference type="ARBA" id="ARBA00004141"/>
    </source>
</evidence>
<dbReference type="CDD" id="cd17356">
    <property type="entry name" value="MFS_HXT"/>
    <property type="match status" value="1"/>
</dbReference>
<evidence type="ECO:0000256" key="5">
    <source>
        <dbReference type="ARBA" id="ARBA00022692"/>
    </source>
</evidence>
<dbReference type="PANTHER" id="PTHR48022">
    <property type="entry name" value="PLASTIDIC GLUCOSE TRANSPORTER 4"/>
    <property type="match status" value="1"/>
</dbReference>
<keyword evidence="7 11" id="KW-0472">Membrane</keyword>
<evidence type="ECO:0000256" key="10">
    <source>
        <dbReference type="SAM" id="MobiDB-lite"/>
    </source>
</evidence>
<comment type="subcellular location">
    <subcellularLocation>
        <location evidence="1">Membrane</location>
        <topology evidence="1">Multi-pass membrane protein</topology>
    </subcellularLocation>
</comment>
<keyword evidence="5 11" id="KW-0812">Transmembrane</keyword>
<dbReference type="Proteomes" id="UP000807353">
    <property type="component" value="Unassembled WGS sequence"/>
</dbReference>
<dbReference type="NCBIfam" id="TIGR00879">
    <property type="entry name" value="SP"/>
    <property type="match status" value="1"/>
</dbReference>
<dbReference type="AlphaFoldDB" id="A0A9P6CHY9"/>
<gene>
    <name evidence="13" type="ORF">BDZ94DRAFT_132879</name>
</gene>
<evidence type="ECO:0000259" key="12">
    <source>
        <dbReference type="PROSITE" id="PS50850"/>
    </source>
</evidence>
<dbReference type="InterPro" id="IPR050360">
    <property type="entry name" value="MFS_Sugar_Transporters"/>
</dbReference>
<evidence type="ECO:0000256" key="3">
    <source>
        <dbReference type="ARBA" id="ARBA00022448"/>
    </source>
</evidence>
<dbReference type="InterPro" id="IPR036259">
    <property type="entry name" value="MFS_trans_sf"/>
</dbReference>
<evidence type="ECO:0000256" key="4">
    <source>
        <dbReference type="ARBA" id="ARBA00022597"/>
    </source>
</evidence>
<feature type="transmembrane region" description="Helical" evidence="11">
    <location>
        <begin position="156"/>
        <end position="178"/>
    </location>
</feature>
<feature type="transmembrane region" description="Helical" evidence="11">
    <location>
        <begin position="344"/>
        <end position="366"/>
    </location>
</feature>
<feature type="transmembrane region" description="Helical" evidence="11">
    <location>
        <begin position="316"/>
        <end position="337"/>
    </location>
</feature>
<comment type="similarity">
    <text evidence="2 9">Belongs to the major facilitator superfamily. Sugar transporter (TC 2.A.1.1) family.</text>
</comment>
<dbReference type="PROSITE" id="PS00217">
    <property type="entry name" value="SUGAR_TRANSPORT_2"/>
    <property type="match status" value="1"/>
</dbReference>
<feature type="transmembrane region" description="Helical" evidence="11">
    <location>
        <begin position="378"/>
        <end position="402"/>
    </location>
</feature>
<reference evidence="13" key="1">
    <citation type="submission" date="2020-11" db="EMBL/GenBank/DDBJ databases">
        <authorList>
            <consortium name="DOE Joint Genome Institute"/>
            <person name="Ahrendt S."/>
            <person name="Riley R."/>
            <person name="Andreopoulos W."/>
            <person name="Labutti K."/>
            <person name="Pangilinan J."/>
            <person name="Ruiz-Duenas F.J."/>
            <person name="Barrasa J.M."/>
            <person name="Sanchez-Garcia M."/>
            <person name="Camarero S."/>
            <person name="Miyauchi S."/>
            <person name="Serrano A."/>
            <person name="Linde D."/>
            <person name="Babiker R."/>
            <person name="Drula E."/>
            <person name="Ayuso-Fernandez I."/>
            <person name="Pacheco R."/>
            <person name="Padilla G."/>
            <person name="Ferreira P."/>
            <person name="Barriuso J."/>
            <person name="Kellner H."/>
            <person name="Castanera R."/>
            <person name="Alfaro M."/>
            <person name="Ramirez L."/>
            <person name="Pisabarro A.G."/>
            <person name="Kuo A."/>
            <person name="Tritt A."/>
            <person name="Lipzen A."/>
            <person name="He G."/>
            <person name="Yan M."/>
            <person name="Ng V."/>
            <person name="Cullen D."/>
            <person name="Martin F."/>
            <person name="Rosso M.-N."/>
            <person name="Henrissat B."/>
            <person name="Hibbett D."/>
            <person name="Martinez A.T."/>
            <person name="Grigoriev I.V."/>
        </authorList>
    </citation>
    <scope>NUCLEOTIDE SEQUENCE</scope>
    <source>
        <strain evidence="13">CBS 247.69</strain>
    </source>
</reference>